<feature type="transmembrane region" description="Helical" evidence="7">
    <location>
        <begin position="32"/>
        <end position="49"/>
    </location>
</feature>
<feature type="signal peptide" evidence="8">
    <location>
        <begin position="1"/>
        <end position="22"/>
    </location>
</feature>
<proteinExistence type="predicted"/>
<keyword evidence="1" id="KW-0813">Transport</keyword>
<dbReference type="InterPro" id="IPR038770">
    <property type="entry name" value="Na+/solute_symporter_sf"/>
</dbReference>
<reference evidence="9 10" key="1">
    <citation type="submission" date="2019-08" db="EMBL/GenBank/DDBJ databases">
        <title>Archangium and Cystobacter genomes.</title>
        <authorList>
            <person name="Chen I.-C.K."/>
            <person name="Wielgoss S."/>
        </authorList>
    </citation>
    <scope>NUCLEOTIDE SEQUENCE [LARGE SCALE GENOMIC DNA]</scope>
    <source>
        <strain evidence="9 10">Cbm 6</strain>
    </source>
</reference>
<organism evidence="9 10">
    <name type="scientific">Archangium minus</name>
    <dbReference type="NCBI Taxonomy" id="83450"/>
    <lineage>
        <taxon>Bacteria</taxon>
        <taxon>Pseudomonadati</taxon>
        <taxon>Myxococcota</taxon>
        <taxon>Myxococcia</taxon>
        <taxon>Myxococcales</taxon>
        <taxon>Cystobacterineae</taxon>
        <taxon>Archangiaceae</taxon>
        <taxon>Archangium</taxon>
    </lineage>
</organism>
<keyword evidence="2" id="KW-0050">Antiport</keyword>
<evidence type="ECO:0000256" key="3">
    <source>
        <dbReference type="ARBA" id="ARBA00023053"/>
    </source>
</evidence>
<keyword evidence="7" id="KW-1133">Transmembrane helix</keyword>
<evidence type="ECO:0000256" key="2">
    <source>
        <dbReference type="ARBA" id="ARBA00022449"/>
    </source>
</evidence>
<evidence type="ECO:0000256" key="4">
    <source>
        <dbReference type="ARBA" id="ARBA00023065"/>
    </source>
</evidence>
<sequence>MRKVFIYSSLLLGGLMASQALPALGPGVYEPLTHVIRLLTMVGLAFIMIHVGQEFDLDKSNLRQYGWDYVVAATAATFPWIFVTLYFVFVLAPPEFWGQFDYWKEALLQGRFAAPTSAGVLFSMLAAAGLGATWVFHKARILAIFDDLDTILLMVPLTVLLVGFRWQLAGVIALIALLLWAGWKYLHRWRIPYSWPWVLGYSVLLALVSELIYLGTGYMDPDAAVHFEVLLPAFVLGCMIANPEHGLHEQDGLEGEQPGLDARNEQRVATLISGCFMVLVGLSMPALGGAGAAREAEQSVSAAAGGSPGWGLIALHVLAVTLLSNLGKMFPALCYRREASLRERFALAVGLFPRGEVGAGVLVVSLGYGISGTATTVALLSLALNLLLTGLFILVVRRLLAAPRSEATPASTPEPTQAPRPPRGQVPRPTRHIPASEGGR</sequence>
<feature type="transmembrane region" description="Helical" evidence="7">
    <location>
        <begin position="198"/>
        <end position="218"/>
    </location>
</feature>
<dbReference type="PANTHER" id="PTHR43562">
    <property type="entry name" value="NAPA-TYPE SODIUM/HYDROGEN ANTIPORTER"/>
    <property type="match status" value="1"/>
</dbReference>
<keyword evidence="4" id="KW-0406">Ion transport</keyword>
<feature type="transmembrane region" description="Helical" evidence="7">
    <location>
        <begin position="307"/>
        <end position="324"/>
    </location>
</feature>
<keyword evidence="3" id="KW-0915">Sodium</keyword>
<evidence type="ECO:0000256" key="1">
    <source>
        <dbReference type="ARBA" id="ARBA00022448"/>
    </source>
</evidence>
<feature type="transmembrane region" description="Helical" evidence="7">
    <location>
        <begin position="376"/>
        <end position="396"/>
    </location>
</feature>
<keyword evidence="5" id="KW-0739">Sodium transport</keyword>
<feature type="transmembrane region" description="Helical" evidence="7">
    <location>
        <begin position="268"/>
        <end position="287"/>
    </location>
</feature>
<name>A0ABY9WPX7_9BACT</name>
<feature type="region of interest" description="Disordered" evidence="6">
    <location>
        <begin position="404"/>
        <end position="440"/>
    </location>
</feature>
<dbReference type="RefSeq" id="WP_395821572.1">
    <property type="nucleotide sequence ID" value="NZ_CP043494.1"/>
</dbReference>
<keyword evidence="8" id="KW-0732">Signal</keyword>
<feature type="transmembrane region" description="Helical" evidence="7">
    <location>
        <begin position="345"/>
        <end position="370"/>
    </location>
</feature>
<evidence type="ECO:0000313" key="9">
    <source>
        <dbReference type="EMBL" id="WNG45865.1"/>
    </source>
</evidence>
<dbReference type="EMBL" id="CP043494">
    <property type="protein sequence ID" value="WNG45865.1"/>
    <property type="molecule type" value="Genomic_DNA"/>
</dbReference>
<dbReference type="PANTHER" id="PTHR43562:SF3">
    <property type="entry name" value="SODIUM ION_PROTON EXCHANGER (EUROFUNG)"/>
    <property type="match status" value="1"/>
</dbReference>
<evidence type="ECO:0000256" key="5">
    <source>
        <dbReference type="ARBA" id="ARBA00023201"/>
    </source>
</evidence>
<protein>
    <submittedName>
        <fullName evidence="9">Sodium:proton antiporter</fullName>
    </submittedName>
</protein>
<keyword evidence="7" id="KW-0812">Transmembrane</keyword>
<accession>A0ABY9WPX7</accession>
<evidence type="ECO:0000313" key="10">
    <source>
        <dbReference type="Proteomes" id="UP001611383"/>
    </source>
</evidence>
<evidence type="ECO:0000256" key="6">
    <source>
        <dbReference type="SAM" id="MobiDB-lite"/>
    </source>
</evidence>
<gene>
    <name evidence="9" type="ORF">F0U60_18425</name>
</gene>
<dbReference type="Gene3D" id="1.20.1530.20">
    <property type="match status" value="1"/>
</dbReference>
<dbReference type="Proteomes" id="UP001611383">
    <property type="component" value="Chromosome"/>
</dbReference>
<keyword evidence="10" id="KW-1185">Reference proteome</keyword>
<feature type="transmembrane region" description="Helical" evidence="7">
    <location>
        <begin position="112"/>
        <end position="136"/>
    </location>
</feature>
<feature type="chain" id="PRO_5046016496" evidence="8">
    <location>
        <begin position="23"/>
        <end position="440"/>
    </location>
</feature>
<feature type="transmembrane region" description="Helical" evidence="7">
    <location>
        <begin position="69"/>
        <end position="92"/>
    </location>
</feature>
<evidence type="ECO:0000256" key="7">
    <source>
        <dbReference type="SAM" id="Phobius"/>
    </source>
</evidence>
<keyword evidence="7" id="KW-0472">Membrane</keyword>
<feature type="transmembrane region" description="Helical" evidence="7">
    <location>
        <begin position="168"/>
        <end position="186"/>
    </location>
</feature>
<evidence type="ECO:0000256" key="8">
    <source>
        <dbReference type="SAM" id="SignalP"/>
    </source>
</evidence>